<dbReference type="AlphaFoldDB" id="A0A4Y2UBH0"/>
<organism evidence="1 2">
    <name type="scientific">Araneus ventricosus</name>
    <name type="common">Orbweaver spider</name>
    <name type="synonym">Epeira ventricosa</name>
    <dbReference type="NCBI Taxonomy" id="182803"/>
    <lineage>
        <taxon>Eukaryota</taxon>
        <taxon>Metazoa</taxon>
        <taxon>Ecdysozoa</taxon>
        <taxon>Arthropoda</taxon>
        <taxon>Chelicerata</taxon>
        <taxon>Arachnida</taxon>
        <taxon>Araneae</taxon>
        <taxon>Araneomorphae</taxon>
        <taxon>Entelegynae</taxon>
        <taxon>Araneoidea</taxon>
        <taxon>Araneidae</taxon>
        <taxon>Araneus</taxon>
    </lineage>
</organism>
<evidence type="ECO:0000313" key="2">
    <source>
        <dbReference type="Proteomes" id="UP000499080"/>
    </source>
</evidence>
<sequence length="118" mass="13547">MIRPPRQLNRHCGTRFIALITSSHGMTPQTEVRHVIGRGNSTHTITISHREARLCLLIEQCSGVLALAIWRRSKGVYQLLDFSPKLLWHWKKNRREAVSAKRPLGLRDIDLLTLLTCD</sequence>
<accession>A0A4Y2UBH0</accession>
<name>A0A4Y2UBH0_ARAVE</name>
<dbReference type="Proteomes" id="UP000499080">
    <property type="component" value="Unassembled WGS sequence"/>
</dbReference>
<keyword evidence="2" id="KW-1185">Reference proteome</keyword>
<gene>
    <name evidence="1" type="ORF">AVEN_90794_1</name>
</gene>
<evidence type="ECO:0000313" key="1">
    <source>
        <dbReference type="EMBL" id="GBO08996.1"/>
    </source>
</evidence>
<dbReference type="EMBL" id="BGPR01034568">
    <property type="protein sequence ID" value="GBO08996.1"/>
    <property type="molecule type" value="Genomic_DNA"/>
</dbReference>
<proteinExistence type="predicted"/>
<comment type="caution">
    <text evidence="1">The sequence shown here is derived from an EMBL/GenBank/DDBJ whole genome shotgun (WGS) entry which is preliminary data.</text>
</comment>
<reference evidence="1 2" key="1">
    <citation type="journal article" date="2019" name="Sci. Rep.">
        <title>Orb-weaving spider Araneus ventricosus genome elucidates the spidroin gene catalogue.</title>
        <authorList>
            <person name="Kono N."/>
            <person name="Nakamura H."/>
            <person name="Ohtoshi R."/>
            <person name="Moran D.A.P."/>
            <person name="Shinohara A."/>
            <person name="Yoshida Y."/>
            <person name="Fujiwara M."/>
            <person name="Mori M."/>
            <person name="Tomita M."/>
            <person name="Arakawa K."/>
        </authorList>
    </citation>
    <scope>NUCLEOTIDE SEQUENCE [LARGE SCALE GENOMIC DNA]</scope>
</reference>
<protein>
    <submittedName>
        <fullName evidence="1">Uncharacterized protein</fullName>
    </submittedName>
</protein>